<sequence length="29" mass="3686">MSLRWRFFNAIGDTLKQLYKLLNLWRVRF</sequence>
<dbReference type="AlphaFoldDB" id="A0A222E279"/>
<dbReference type="KEGG" id="aht:ANTHELSMS3_01388"/>
<reference evidence="1 2" key="1">
    <citation type="submission" date="2017-07" db="EMBL/GenBank/DDBJ databases">
        <title>Genome Sequence of Antarctobacter heliothermus Strain SMS3 Isolated from a culture of the Diatom Skeletonema marinoi.</title>
        <authorList>
            <person name="Topel M."/>
            <person name="Pinder M.I.M."/>
            <person name="Johansson O.N."/>
            <person name="Kourtchenko O."/>
            <person name="Godhe A."/>
            <person name="Clarke A.K."/>
        </authorList>
    </citation>
    <scope>NUCLEOTIDE SEQUENCE [LARGE SCALE GENOMIC DNA]</scope>
    <source>
        <strain evidence="1 2">SMS3</strain>
    </source>
</reference>
<evidence type="ECO:0000313" key="2">
    <source>
        <dbReference type="Proteomes" id="UP000203589"/>
    </source>
</evidence>
<proteinExistence type="predicted"/>
<accession>A0A222E279</accession>
<name>A0A222E279_9RHOB</name>
<dbReference type="Proteomes" id="UP000203589">
    <property type="component" value="Chromosome"/>
</dbReference>
<organism evidence="1 2">
    <name type="scientific">Antarctobacter heliothermus</name>
    <dbReference type="NCBI Taxonomy" id="74033"/>
    <lineage>
        <taxon>Bacteria</taxon>
        <taxon>Pseudomonadati</taxon>
        <taxon>Pseudomonadota</taxon>
        <taxon>Alphaproteobacteria</taxon>
        <taxon>Rhodobacterales</taxon>
        <taxon>Roseobacteraceae</taxon>
        <taxon>Antarctobacter</taxon>
    </lineage>
</organism>
<gene>
    <name evidence="1" type="ORF">ANTHELSMS3_01388</name>
</gene>
<protein>
    <submittedName>
        <fullName evidence="1">Uncharacterized protein</fullName>
    </submittedName>
</protein>
<keyword evidence="2" id="KW-1185">Reference proteome</keyword>
<evidence type="ECO:0000313" key="1">
    <source>
        <dbReference type="EMBL" id="ASP20088.1"/>
    </source>
</evidence>
<dbReference type="EMBL" id="CP022540">
    <property type="protein sequence ID" value="ASP20088.1"/>
    <property type="molecule type" value="Genomic_DNA"/>
</dbReference>